<evidence type="ECO:0000256" key="3">
    <source>
        <dbReference type="ARBA" id="ARBA00023143"/>
    </source>
</evidence>
<dbReference type="Pfam" id="PF00700">
    <property type="entry name" value="Flagellin_C"/>
    <property type="match status" value="1"/>
</dbReference>
<dbReference type="GO" id="GO:0005576">
    <property type="term" value="C:extracellular region"/>
    <property type="evidence" value="ECO:0007669"/>
    <property type="project" value="UniProtKB-SubCell"/>
</dbReference>
<dbReference type="Gene3D" id="3.30.70.2120">
    <property type="match status" value="1"/>
</dbReference>
<feature type="domain" description="Flagellin C-terminal" evidence="6">
    <location>
        <begin position="491"/>
        <end position="575"/>
    </location>
</feature>
<accession>A0A369VUX8</accession>
<organism evidence="7 8">
    <name type="scientific">Sphingomonas aracearum</name>
    <dbReference type="NCBI Taxonomy" id="2283317"/>
    <lineage>
        <taxon>Bacteria</taxon>
        <taxon>Pseudomonadati</taxon>
        <taxon>Pseudomonadota</taxon>
        <taxon>Alphaproteobacteria</taxon>
        <taxon>Sphingomonadales</taxon>
        <taxon>Sphingomonadaceae</taxon>
        <taxon>Sphingomonas</taxon>
    </lineage>
</organism>
<dbReference type="PANTHER" id="PTHR42792:SF2">
    <property type="entry name" value="FLAGELLIN"/>
    <property type="match status" value="1"/>
</dbReference>
<dbReference type="InterPro" id="IPR042187">
    <property type="entry name" value="Flagellin_C_sub2"/>
</dbReference>
<dbReference type="Gene3D" id="6.10.10.10">
    <property type="entry name" value="Flagellar export chaperone, C-terminal domain"/>
    <property type="match status" value="1"/>
</dbReference>
<reference evidence="7 8" key="1">
    <citation type="submission" date="2018-07" db="EMBL/GenBank/DDBJ databases">
        <title>a novel species of Sphingomonas isolated from the rhizosphere soil of Araceae plant.</title>
        <authorList>
            <person name="Zhiyong W."/>
            <person name="Qinglan Z."/>
            <person name="Zhiwei F."/>
            <person name="Ding X."/>
            <person name="Gejiao W."/>
            <person name="Shixue Z."/>
        </authorList>
    </citation>
    <scope>NUCLEOTIDE SEQUENCE [LARGE SCALE GENOMIC DNA]</scope>
    <source>
        <strain evidence="7 8">WZY 27</strain>
    </source>
</reference>
<comment type="similarity">
    <text evidence="1 4">Belongs to the bacterial flagellin family.</text>
</comment>
<dbReference type="InterPro" id="IPR010810">
    <property type="entry name" value="Flagellin_hook_IN_motif"/>
</dbReference>
<dbReference type="Proteomes" id="UP000253918">
    <property type="component" value="Unassembled WGS sequence"/>
</dbReference>
<dbReference type="EMBL" id="QQNB01000002">
    <property type="protein sequence ID" value="RDE05893.1"/>
    <property type="molecule type" value="Genomic_DNA"/>
</dbReference>
<dbReference type="PRINTS" id="PR00207">
    <property type="entry name" value="FLAGELLIN"/>
</dbReference>
<dbReference type="SUPFAM" id="SSF64518">
    <property type="entry name" value="Phase 1 flagellin"/>
    <property type="match status" value="2"/>
</dbReference>
<comment type="caution">
    <text evidence="7">The sequence shown here is derived from an EMBL/GenBank/DDBJ whole genome shotgun (WGS) entry which is preliminary data.</text>
</comment>
<name>A0A369VUX8_9SPHN</name>
<evidence type="ECO:0000256" key="4">
    <source>
        <dbReference type="RuleBase" id="RU362073"/>
    </source>
</evidence>
<keyword evidence="7" id="KW-0966">Cell projection</keyword>
<keyword evidence="7" id="KW-0282">Flagellum</keyword>
<dbReference type="Pfam" id="PF07196">
    <property type="entry name" value="Flagellin_IN"/>
    <property type="match status" value="3"/>
</dbReference>
<feature type="domain" description="Flagellin N-terminal" evidence="5">
    <location>
        <begin position="4"/>
        <end position="140"/>
    </location>
</feature>
<evidence type="ECO:0000313" key="7">
    <source>
        <dbReference type="EMBL" id="RDE05893.1"/>
    </source>
</evidence>
<dbReference type="OrthoDB" id="9796789at2"/>
<dbReference type="Gene3D" id="1.20.1330.10">
    <property type="entry name" value="f41 fragment of flagellin, N-terminal domain"/>
    <property type="match status" value="2"/>
</dbReference>
<dbReference type="AlphaFoldDB" id="A0A369VUX8"/>
<dbReference type="PANTHER" id="PTHR42792">
    <property type="entry name" value="FLAGELLIN"/>
    <property type="match status" value="1"/>
</dbReference>
<evidence type="ECO:0000259" key="6">
    <source>
        <dbReference type="Pfam" id="PF00700"/>
    </source>
</evidence>
<dbReference type="Pfam" id="PF00669">
    <property type="entry name" value="Flagellin_N"/>
    <property type="match status" value="1"/>
</dbReference>
<comment type="function">
    <text evidence="4">Flagellin is the subunit protein which polymerizes to form the filaments of bacterial flagella.</text>
</comment>
<comment type="subcellular location">
    <subcellularLocation>
        <location evidence="4">Secreted</location>
    </subcellularLocation>
    <subcellularLocation>
        <location evidence="4">Bacterial flagellum</location>
    </subcellularLocation>
</comment>
<evidence type="ECO:0000259" key="5">
    <source>
        <dbReference type="Pfam" id="PF00669"/>
    </source>
</evidence>
<protein>
    <recommendedName>
        <fullName evidence="4">Flagellin</fullName>
    </recommendedName>
</protein>
<sequence>MTVINTNVSALKAATASSSASKSLSTAMERLSTGKRINSAKDDAAGLAIASRMSSQVKSMAVAVRNANDGISLTQTAEGALGEVTNMLSRMKELATQSANGTLGASERKALQAETDQLLGQINEISKNTNFNGVNLLDGSTKSLTLQTGTNAGETVKLNMSSMSTASLGLSSGGAAGQLTTGRVDLSGGITAGQVQFNGVSAVGSNVTATTDDAAKVLADAINANSDKTGVTAKASNNVTTGKITAETFTAGSVTVNGTSIGGASSVDELVANINRNSDTLGVTATLNDDKTITFSNSTGADISVTGLTGAPVGAQQGFVSLMRADGKNIEVGVTDFTPDDGDADTAAATGVDDVDRAAVKKFGLNMSDGSTFSGTTVTAADAITAGNLKINGVTIGATTGKGTDGTTDLTTGKLTADQMAEAINKLSDETKVSATVDAAGRITLASTDGSPVRLEGTDVSKLGLATQGGTANMEQGLDITSQSSASAALSKIDAALDKISSARGDLGAIQNRLEVTVNNLTTTSTNLDEARSRIEDADFSAETTALAKAQILSQASTAMLAQANQTSQGVLKLLQ</sequence>
<dbReference type="GO" id="GO:0009288">
    <property type="term" value="C:bacterial-type flagellum"/>
    <property type="evidence" value="ECO:0007669"/>
    <property type="project" value="UniProtKB-SubCell"/>
</dbReference>
<dbReference type="InterPro" id="IPR001492">
    <property type="entry name" value="Flagellin"/>
</dbReference>
<dbReference type="InterPro" id="IPR001029">
    <property type="entry name" value="Flagellin_N"/>
</dbReference>
<keyword evidence="7" id="KW-0969">Cilium</keyword>
<dbReference type="InterPro" id="IPR046358">
    <property type="entry name" value="Flagellin_C"/>
</dbReference>
<keyword evidence="3 4" id="KW-0975">Bacterial flagellum</keyword>
<proteinExistence type="inferred from homology"/>
<gene>
    <name evidence="7" type="ORF">DVW87_11950</name>
</gene>
<evidence type="ECO:0000256" key="2">
    <source>
        <dbReference type="ARBA" id="ARBA00022525"/>
    </source>
</evidence>
<keyword evidence="8" id="KW-1185">Reference proteome</keyword>
<evidence type="ECO:0000256" key="1">
    <source>
        <dbReference type="ARBA" id="ARBA00005709"/>
    </source>
</evidence>
<keyword evidence="2 4" id="KW-0964">Secreted</keyword>
<dbReference type="GO" id="GO:0005198">
    <property type="term" value="F:structural molecule activity"/>
    <property type="evidence" value="ECO:0007669"/>
    <property type="project" value="UniProtKB-UniRule"/>
</dbReference>
<evidence type="ECO:0000313" key="8">
    <source>
        <dbReference type="Proteomes" id="UP000253918"/>
    </source>
</evidence>